<sequence length="98" mass="11135">MNWKIQKLQNGETIISKEPGNSMLPLLKSKQPVKLKPIIWEDCKPGDIVYCKVRGNCFTHLVKGKNNKRGLLIGNNHGRINGWTKHVYGKVIEILPMS</sequence>
<name>A0A1E5TE82_9FLAO</name>
<gene>
    <name evidence="1" type="ORF">A8C32_13245</name>
</gene>
<comment type="caution">
    <text evidence="1">The sequence shown here is derived from an EMBL/GenBank/DDBJ whole genome shotgun (WGS) entry which is preliminary data.</text>
</comment>
<evidence type="ECO:0000313" key="1">
    <source>
        <dbReference type="EMBL" id="OEK09661.1"/>
    </source>
</evidence>
<evidence type="ECO:0008006" key="3">
    <source>
        <dbReference type="Google" id="ProtNLM"/>
    </source>
</evidence>
<keyword evidence="2" id="KW-1185">Reference proteome</keyword>
<evidence type="ECO:0000313" key="2">
    <source>
        <dbReference type="Proteomes" id="UP000095713"/>
    </source>
</evidence>
<organism evidence="1 2">
    <name type="scientific">Flavivirga aquatica</name>
    <dbReference type="NCBI Taxonomy" id="1849968"/>
    <lineage>
        <taxon>Bacteria</taxon>
        <taxon>Pseudomonadati</taxon>
        <taxon>Bacteroidota</taxon>
        <taxon>Flavobacteriia</taxon>
        <taxon>Flavobacteriales</taxon>
        <taxon>Flavobacteriaceae</taxon>
        <taxon>Flavivirga</taxon>
    </lineage>
</organism>
<protein>
    <recommendedName>
        <fullName evidence="3">Phage repressor protein</fullName>
    </recommendedName>
</protein>
<dbReference type="STRING" id="1849968.A8C32_13245"/>
<dbReference type="EMBL" id="MDJD01000007">
    <property type="protein sequence ID" value="OEK09661.1"/>
    <property type="molecule type" value="Genomic_DNA"/>
</dbReference>
<proteinExistence type="predicted"/>
<reference evidence="1 2" key="1">
    <citation type="submission" date="2016-05" db="EMBL/GenBank/DDBJ databases">
        <title>Draft Genome Sequence of Algibacter sp. Strain SK-16 Isolated from the Surface Water of Aburatsubo Inlet.</title>
        <authorList>
            <person name="Wong S.-K."/>
            <person name="Yoshizawa S."/>
            <person name="Nakajima Y."/>
            <person name="Ogura Y."/>
            <person name="Tetsuya H."/>
            <person name="Hamasaki K."/>
        </authorList>
    </citation>
    <scope>NUCLEOTIDE SEQUENCE [LARGE SCALE GENOMIC DNA]</scope>
    <source>
        <strain evidence="1 2">SK-16</strain>
    </source>
</reference>
<dbReference type="OrthoDB" id="8448202at2"/>
<dbReference type="RefSeq" id="WP_069829095.1">
    <property type="nucleotide sequence ID" value="NZ_MDJD01000007.1"/>
</dbReference>
<dbReference type="Proteomes" id="UP000095713">
    <property type="component" value="Unassembled WGS sequence"/>
</dbReference>
<accession>A0A1E5TE82</accession>
<dbReference type="AlphaFoldDB" id="A0A1E5TE82"/>